<reference evidence="2" key="2">
    <citation type="submission" date="2015-06" db="UniProtKB">
        <authorList>
            <consortium name="EnsemblPlants"/>
        </authorList>
    </citation>
    <scope>IDENTIFICATION</scope>
    <source>
        <strain evidence="2">DM1-3 516 R44</strain>
    </source>
</reference>
<dbReference type="Gramene" id="PGSC0003DMT400085877">
    <property type="protein sequence ID" value="PGSC0003DMT400085877"/>
    <property type="gene ID" value="PGSC0003DMG400035448"/>
</dbReference>
<dbReference type="EnsemblPlants" id="PGSC0003DMT400085877">
    <property type="protein sequence ID" value="PGSC0003DMT400085877"/>
    <property type="gene ID" value="PGSC0003DMG400035448"/>
</dbReference>
<dbReference type="InParanoid" id="M1DAG8"/>
<organism evidence="2 3">
    <name type="scientific">Solanum tuberosum</name>
    <name type="common">Potato</name>
    <dbReference type="NCBI Taxonomy" id="4113"/>
    <lineage>
        <taxon>Eukaryota</taxon>
        <taxon>Viridiplantae</taxon>
        <taxon>Streptophyta</taxon>
        <taxon>Embryophyta</taxon>
        <taxon>Tracheophyta</taxon>
        <taxon>Spermatophyta</taxon>
        <taxon>Magnoliopsida</taxon>
        <taxon>eudicotyledons</taxon>
        <taxon>Gunneridae</taxon>
        <taxon>Pentapetalae</taxon>
        <taxon>asterids</taxon>
        <taxon>lamiids</taxon>
        <taxon>Solanales</taxon>
        <taxon>Solanaceae</taxon>
        <taxon>Solanoideae</taxon>
        <taxon>Solaneae</taxon>
        <taxon>Solanum</taxon>
    </lineage>
</organism>
<evidence type="ECO:0000313" key="2">
    <source>
        <dbReference type="EnsemblPlants" id="PGSC0003DMT400085877"/>
    </source>
</evidence>
<dbReference type="PANTHER" id="PTHR33180:SF31">
    <property type="entry name" value="POLYPROTEIN PROTEIN"/>
    <property type="match status" value="1"/>
</dbReference>
<dbReference type="AlphaFoldDB" id="M1DAG8"/>
<sequence length="158" mass="17027">MFLITFQASPFGDPDLARQSDSATCWLATKLPTKGGKGKGKGKYPAAASTEVSSDSEGVYTTHLTTSKSEGEQQDPQAVRSEPENDQLLLAQRGPGVYIAYGALVPHGKRKPATFKPVDYVIVKGKKLKCASDDINVVLECTRNIADDYQSMIKTTSV</sequence>
<reference evidence="3" key="1">
    <citation type="journal article" date="2011" name="Nature">
        <title>Genome sequence and analysis of the tuber crop potato.</title>
        <authorList>
            <consortium name="The Potato Genome Sequencing Consortium"/>
        </authorList>
    </citation>
    <scope>NUCLEOTIDE SEQUENCE [LARGE SCALE GENOMIC DNA]</scope>
    <source>
        <strain evidence="3">cv. DM1-3 516 R44</strain>
    </source>
</reference>
<feature type="region of interest" description="Disordered" evidence="1">
    <location>
        <begin position="31"/>
        <end position="84"/>
    </location>
</feature>
<evidence type="ECO:0000313" key="3">
    <source>
        <dbReference type="Proteomes" id="UP000011115"/>
    </source>
</evidence>
<evidence type="ECO:0000256" key="1">
    <source>
        <dbReference type="SAM" id="MobiDB-lite"/>
    </source>
</evidence>
<name>M1DAG8_SOLTU</name>
<dbReference type="HOGENOM" id="CLU_1672366_0_0_1"/>
<dbReference type="PANTHER" id="PTHR33180">
    <property type="entry name" value="PHOTOSYSTEM II CP43 REACTION CENTER PROTEIN"/>
    <property type="match status" value="1"/>
</dbReference>
<protein>
    <submittedName>
        <fullName evidence="2">Uncharacterized protein</fullName>
    </submittedName>
</protein>
<dbReference type="PaxDb" id="4113-PGSC0003DMT400085877"/>
<accession>M1DAG8</accession>
<dbReference type="Proteomes" id="UP000011115">
    <property type="component" value="Unassembled WGS sequence"/>
</dbReference>
<proteinExistence type="predicted"/>
<keyword evidence="3" id="KW-1185">Reference proteome</keyword>